<dbReference type="PANTHER" id="PTHR11200">
    <property type="entry name" value="INOSITOL 5-PHOSPHATASE"/>
    <property type="match status" value="1"/>
</dbReference>
<dbReference type="eggNOG" id="KOG0566">
    <property type="taxonomic scope" value="Eukaryota"/>
</dbReference>
<organism evidence="2 3">
    <name type="scientific">Trichomonas vaginalis (strain ATCC PRA-98 / G3)</name>
    <dbReference type="NCBI Taxonomy" id="412133"/>
    <lineage>
        <taxon>Eukaryota</taxon>
        <taxon>Metamonada</taxon>
        <taxon>Parabasalia</taxon>
        <taxon>Trichomonadida</taxon>
        <taxon>Trichomonadidae</taxon>
        <taxon>Trichomonas</taxon>
    </lineage>
</organism>
<dbReference type="EMBL" id="DS113271">
    <property type="protein sequence ID" value="EAY14389.1"/>
    <property type="molecule type" value="Genomic_DNA"/>
</dbReference>
<evidence type="ECO:0000313" key="3">
    <source>
        <dbReference type="Proteomes" id="UP000001542"/>
    </source>
</evidence>
<feature type="domain" description="Inositol polyphosphate-related phosphatase" evidence="1">
    <location>
        <begin position="167"/>
        <end position="497"/>
    </location>
</feature>
<keyword evidence="2" id="KW-0540">Nuclease</keyword>
<dbReference type="RefSeq" id="XP_001326612.1">
    <property type="nucleotide sequence ID" value="XM_001326577.1"/>
</dbReference>
<keyword evidence="3" id="KW-1185">Reference proteome</keyword>
<dbReference type="Proteomes" id="UP000001542">
    <property type="component" value="Unassembled WGS sequence"/>
</dbReference>
<evidence type="ECO:0000313" key="2">
    <source>
        <dbReference type="EMBL" id="EAY14389.1"/>
    </source>
</evidence>
<keyword evidence="2" id="KW-0378">Hydrolase</keyword>
<dbReference type="InParanoid" id="A2DYX8"/>
<accession>A2DYX8</accession>
<gene>
    <name evidence="2" type="ORF">TVAG_255810</name>
</gene>
<dbReference type="SMART" id="SM00128">
    <property type="entry name" value="IPPc"/>
    <property type="match status" value="1"/>
</dbReference>
<dbReference type="Gene3D" id="3.60.10.10">
    <property type="entry name" value="Endonuclease/exonuclease/phosphatase"/>
    <property type="match status" value="1"/>
</dbReference>
<proteinExistence type="predicted"/>
<reference evidence="2" key="2">
    <citation type="journal article" date="2007" name="Science">
        <title>Draft genome sequence of the sexually transmitted pathogen Trichomonas vaginalis.</title>
        <authorList>
            <person name="Carlton J.M."/>
            <person name="Hirt R.P."/>
            <person name="Silva J.C."/>
            <person name="Delcher A.L."/>
            <person name="Schatz M."/>
            <person name="Zhao Q."/>
            <person name="Wortman J.R."/>
            <person name="Bidwell S.L."/>
            <person name="Alsmark U.C.M."/>
            <person name="Besteiro S."/>
            <person name="Sicheritz-Ponten T."/>
            <person name="Noel C.J."/>
            <person name="Dacks J.B."/>
            <person name="Foster P.G."/>
            <person name="Simillion C."/>
            <person name="Van de Peer Y."/>
            <person name="Miranda-Saavedra D."/>
            <person name="Barton G.J."/>
            <person name="Westrop G.D."/>
            <person name="Mueller S."/>
            <person name="Dessi D."/>
            <person name="Fiori P.L."/>
            <person name="Ren Q."/>
            <person name="Paulsen I."/>
            <person name="Zhang H."/>
            <person name="Bastida-Corcuera F.D."/>
            <person name="Simoes-Barbosa A."/>
            <person name="Brown M.T."/>
            <person name="Hayes R.D."/>
            <person name="Mukherjee M."/>
            <person name="Okumura C.Y."/>
            <person name="Schneider R."/>
            <person name="Smith A.J."/>
            <person name="Vanacova S."/>
            <person name="Villalvazo M."/>
            <person name="Haas B.J."/>
            <person name="Pertea M."/>
            <person name="Feldblyum T.V."/>
            <person name="Utterback T.R."/>
            <person name="Shu C.L."/>
            <person name="Osoegawa K."/>
            <person name="de Jong P.J."/>
            <person name="Hrdy I."/>
            <person name="Horvathova L."/>
            <person name="Zubacova Z."/>
            <person name="Dolezal P."/>
            <person name="Malik S.B."/>
            <person name="Logsdon J.M. Jr."/>
            <person name="Henze K."/>
            <person name="Gupta A."/>
            <person name="Wang C.C."/>
            <person name="Dunne R.L."/>
            <person name="Upcroft J.A."/>
            <person name="Upcroft P."/>
            <person name="White O."/>
            <person name="Salzberg S.L."/>
            <person name="Tang P."/>
            <person name="Chiu C.-H."/>
            <person name="Lee Y.-S."/>
            <person name="Embley T.M."/>
            <person name="Coombs G.H."/>
            <person name="Mottram J.C."/>
            <person name="Tachezy J."/>
            <person name="Fraser-Liggett C.M."/>
            <person name="Johnson P.J."/>
        </authorList>
    </citation>
    <scope>NUCLEOTIDE SEQUENCE [LARGE SCALE GENOMIC DNA]</scope>
    <source>
        <strain evidence="2">G3</strain>
    </source>
</reference>
<reference evidence="2" key="1">
    <citation type="submission" date="2006-10" db="EMBL/GenBank/DDBJ databases">
        <authorList>
            <person name="Amadeo P."/>
            <person name="Zhao Q."/>
            <person name="Wortman J."/>
            <person name="Fraser-Liggett C."/>
            <person name="Carlton J."/>
        </authorList>
    </citation>
    <scope>NUCLEOTIDE SEQUENCE</scope>
    <source>
        <strain evidence="2">G3</strain>
    </source>
</reference>
<protein>
    <submittedName>
        <fullName evidence="2">Endonuclease/Exonuclease/phosphatase family protein</fullName>
    </submittedName>
</protein>
<dbReference type="Pfam" id="PF22669">
    <property type="entry name" value="Exo_endo_phos2"/>
    <property type="match status" value="1"/>
</dbReference>
<dbReference type="GO" id="GO:0004519">
    <property type="term" value="F:endonuclease activity"/>
    <property type="evidence" value="ECO:0007669"/>
    <property type="project" value="UniProtKB-KW"/>
</dbReference>
<dbReference type="OrthoDB" id="405996at2759"/>
<dbReference type="InterPro" id="IPR036691">
    <property type="entry name" value="Endo/exonu/phosph_ase_sf"/>
</dbReference>
<dbReference type="KEGG" id="tva:4772377"/>
<name>A2DYX8_TRIV3</name>
<dbReference type="PANTHER" id="PTHR11200:SF300">
    <property type="entry name" value="TYPE II INOSITOL 1,4,5-TRISPHOSPHATE 5-PHOSPHATASE"/>
    <property type="match status" value="1"/>
</dbReference>
<dbReference type="InterPro" id="IPR000300">
    <property type="entry name" value="IPPc"/>
</dbReference>
<dbReference type="VEuPathDB" id="TrichDB:TVAGG3_0869280"/>
<dbReference type="AlphaFoldDB" id="A2DYX8"/>
<dbReference type="GO" id="GO:0046856">
    <property type="term" value="P:phosphatidylinositol dephosphorylation"/>
    <property type="evidence" value="ECO:0007669"/>
    <property type="project" value="InterPro"/>
</dbReference>
<sequence length="608" mass="69815">MEEFIANCGRWIDLPALIYPDHKNIRVLIKLHQNSLKFGYLIFVLDGKVHCVVQLTKLISSSSDENTITILIPENSIKIIKIELENFLAANLINTQINLCSFLSDFDNCPHNDFNTPFYLTYSLPINSVEIKNPTFPLFPIHYFADSMKTFLSRNLTLNSGYFLQKSQIKISFLTWNVEQKVPTEWTSKEISFIFASGSEVVYIAIEEIDFSAKAILLGGSDLKQEWINRLCDAASWYNYQAIYFDQLGGVFTIAFKNSDSRHYISVENLFSMRLGVNGLAANKSCCVSRLTIDNTKMCVVGAHLEAHTESLEDRNFQFKTILSKIDQNIDDYTVVFGDLNYRIDLPYHDTLNLIKEKDYQKLLQNDQLKNVMRTDDIIGKFKEGEINFNPTFKFDENCNTYDTSAKLRTPSWTDRVLIRTSKPKLWTGLNDDLYFESSALPVVCCNNRMKLSGKTDHTDPDYPSEPVCAKYRSYDVQFSDHRPVVADYIFDIVLADEKRMKMYKHEENKHIDSIFELNQLKIISKPNDLILKVGEPQTFSIYNQNISFGKWELGVVPDFIHITPKSGILAHKTVELTIVVDKPIKEQEICSINAERGSHSFFSVSTI</sequence>
<dbReference type="SUPFAM" id="SSF56219">
    <property type="entry name" value="DNase I-like"/>
    <property type="match status" value="1"/>
</dbReference>
<dbReference type="VEuPathDB" id="TrichDB:TVAG_255810"/>
<dbReference type="STRING" id="5722.A2DYX8"/>
<keyword evidence="2" id="KW-0255">Endonuclease</keyword>
<dbReference type="InterPro" id="IPR046985">
    <property type="entry name" value="IP5"/>
</dbReference>
<dbReference type="SMR" id="A2DYX8"/>
<evidence type="ECO:0000259" key="1">
    <source>
        <dbReference type="SMART" id="SM00128"/>
    </source>
</evidence>
<dbReference type="GO" id="GO:0004439">
    <property type="term" value="F:phosphatidylinositol-4,5-bisphosphate 5-phosphatase activity"/>
    <property type="evidence" value="ECO:0000318"/>
    <property type="project" value="GO_Central"/>
</dbReference>